<gene>
    <name evidence="1" type="ORF">LTRI10_LOCUS4282</name>
</gene>
<dbReference type="EMBL" id="OZ034813">
    <property type="protein sequence ID" value="CAL1356590.1"/>
    <property type="molecule type" value="Genomic_DNA"/>
</dbReference>
<organism evidence="1 2">
    <name type="scientific">Linum trigynum</name>
    <dbReference type="NCBI Taxonomy" id="586398"/>
    <lineage>
        <taxon>Eukaryota</taxon>
        <taxon>Viridiplantae</taxon>
        <taxon>Streptophyta</taxon>
        <taxon>Embryophyta</taxon>
        <taxon>Tracheophyta</taxon>
        <taxon>Spermatophyta</taxon>
        <taxon>Magnoliopsida</taxon>
        <taxon>eudicotyledons</taxon>
        <taxon>Gunneridae</taxon>
        <taxon>Pentapetalae</taxon>
        <taxon>rosids</taxon>
        <taxon>fabids</taxon>
        <taxon>Malpighiales</taxon>
        <taxon>Linaceae</taxon>
        <taxon>Linum</taxon>
    </lineage>
</organism>
<dbReference type="PANTHER" id="PTHR33710:SF71">
    <property type="entry name" value="ENDONUCLEASE_EXONUCLEASE_PHOSPHATASE DOMAIN-CONTAINING PROTEIN"/>
    <property type="match status" value="1"/>
</dbReference>
<dbReference type="PANTHER" id="PTHR33710">
    <property type="entry name" value="BNAC02G09200D PROTEIN"/>
    <property type="match status" value="1"/>
</dbReference>
<protein>
    <submittedName>
        <fullName evidence="1">Uncharacterized protein</fullName>
    </submittedName>
</protein>
<sequence length="200" mass="23019">MIDFRGGIRDVELIDHKVAGNWFTWSNKQQANPIARRIDRVLVNEVSLERFSNSSTSSNPPGVSDHCGIVLDTNPKLNTLPKPFKYFLFWQSNPTYLDIIKQAWQKQVTGYPYYILYGKLQSVKQGLKKLNRDEYSDITGRVKQATIALEVAQMAVLTDPKEEHVKAEKEFCLEYTALKKAEELYYKQKARMRAIKEGGL</sequence>
<dbReference type="Proteomes" id="UP001497516">
    <property type="component" value="Chromosome 1"/>
</dbReference>
<evidence type="ECO:0000313" key="1">
    <source>
        <dbReference type="EMBL" id="CAL1356590.1"/>
    </source>
</evidence>
<dbReference type="InterPro" id="IPR036691">
    <property type="entry name" value="Endo/exonu/phosph_ase_sf"/>
</dbReference>
<name>A0AAV2CJ35_9ROSI</name>
<proteinExistence type="predicted"/>
<keyword evidence="2" id="KW-1185">Reference proteome</keyword>
<dbReference type="SUPFAM" id="SSF56219">
    <property type="entry name" value="DNase I-like"/>
    <property type="match status" value="1"/>
</dbReference>
<dbReference type="Gene3D" id="3.60.10.10">
    <property type="entry name" value="Endonuclease/exonuclease/phosphatase"/>
    <property type="match status" value="1"/>
</dbReference>
<reference evidence="1 2" key="1">
    <citation type="submission" date="2024-04" db="EMBL/GenBank/DDBJ databases">
        <authorList>
            <person name="Fracassetti M."/>
        </authorList>
    </citation>
    <scope>NUCLEOTIDE SEQUENCE [LARGE SCALE GENOMIC DNA]</scope>
</reference>
<dbReference type="AlphaFoldDB" id="A0AAV2CJ35"/>
<accession>A0AAV2CJ35</accession>
<evidence type="ECO:0000313" key="2">
    <source>
        <dbReference type="Proteomes" id="UP001497516"/>
    </source>
</evidence>